<evidence type="ECO:0000256" key="2">
    <source>
        <dbReference type="ARBA" id="ARBA00004709"/>
    </source>
</evidence>
<dbReference type="PANTHER" id="PTHR43181">
    <property type="entry name" value="2-C-METHYL-D-ERYTHRITOL 2,4-CYCLODIPHOSPHATE SYNTHASE, CHLOROPLASTIC"/>
    <property type="match status" value="1"/>
</dbReference>
<evidence type="ECO:0000256" key="5">
    <source>
        <dbReference type="ARBA" id="ARBA00023229"/>
    </source>
</evidence>
<dbReference type="HAMAP" id="MF_00107">
    <property type="entry name" value="IspF"/>
    <property type="match status" value="1"/>
</dbReference>
<evidence type="ECO:0000313" key="11">
    <source>
        <dbReference type="Proteomes" id="UP000593765"/>
    </source>
</evidence>
<comment type="caution">
    <text evidence="7">Lacks conserved residue(s) required for the propagation of feature annotation.</text>
</comment>
<feature type="binding site" evidence="7">
    <location>
        <position position="147"/>
    </location>
    <ligand>
        <name>4-CDP-2-C-methyl-D-erythritol 2-phosphate</name>
        <dbReference type="ChEBI" id="CHEBI:57919"/>
    </ligand>
</feature>
<dbReference type="Gene3D" id="3.30.1330.50">
    <property type="entry name" value="2-C-methyl-D-erythritol 2,4-cyclodiphosphate synthase"/>
    <property type="match status" value="1"/>
</dbReference>
<dbReference type="EC" id="4.6.1.12" evidence="3 7"/>
<feature type="binding site" evidence="7">
    <location>
        <position position="15"/>
    </location>
    <ligand>
        <name>a divalent metal cation</name>
        <dbReference type="ChEBI" id="CHEBI:60240"/>
    </ligand>
</feature>
<dbReference type="Pfam" id="PF02542">
    <property type="entry name" value="YgbB"/>
    <property type="match status" value="1"/>
</dbReference>
<dbReference type="SUPFAM" id="SSF69765">
    <property type="entry name" value="IpsF-like"/>
    <property type="match status" value="1"/>
</dbReference>
<feature type="domain" description="2-C-methyl-D-erythritol 2,4-cyclodiphosphate synthase" evidence="9">
    <location>
        <begin position="7"/>
        <end position="159"/>
    </location>
</feature>
<accession>A0A7M2WW51</accession>
<proteinExistence type="inferred from homology"/>
<evidence type="ECO:0000256" key="7">
    <source>
        <dbReference type="HAMAP-Rule" id="MF_00107"/>
    </source>
</evidence>
<dbReference type="InterPro" id="IPR036571">
    <property type="entry name" value="MECDP_synthase_sf"/>
</dbReference>
<evidence type="ECO:0000259" key="9">
    <source>
        <dbReference type="Pfam" id="PF02542"/>
    </source>
</evidence>
<dbReference type="NCBIfam" id="TIGR00151">
    <property type="entry name" value="ispF"/>
    <property type="match status" value="1"/>
</dbReference>
<name>A0A7M2WW51_9BACT</name>
<dbReference type="Proteomes" id="UP000593765">
    <property type="component" value="Chromosome"/>
</dbReference>
<keyword evidence="5 7" id="KW-0414">Isoprene biosynthesis</keyword>
<comment type="similarity">
    <text evidence="7 8">Belongs to the IspF family.</text>
</comment>
<dbReference type="GO" id="GO:0008685">
    <property type="term" value="F:2-C-methyl-D-erythritol 2,4-cyclodiphosphate synthase activity"/>
    <property type="evidence" value="ECO:0007669"/>
    <property type="project" value="UniProtKB-UniRule"/>
</dbReference>
<dbReference type="PROSITE" id="PS01350">
    <property type="entry name" value="ISPF"/>
    <property type="match status" value="1"/>
</dbReference>
<comment type="cofactor">
    <cofactor evidence="7">
        <name>a divalent metal cation</name>
        <dbReference type="ChEBI" id="CHEBI:60240"/>
    </cofactor>
    <text evidence="7">Binds 1 divalent metal cation per subunit.</text>
</comment>
<dbReference type="KEGG" id="hbs:IPV69_26035"/>
<feature type="binding site" evidence="7">
    <location>
        <begin position="13"/>
        <end position="15"/>
    </location>
    <ligand>
        <name>4-CDP-2-C-methyl-D-erythritol 2-phosphate</name>
        <dbReference type="ChEBI" id="CHEBI:57919"/>
    </ligand>
</feature>
<feature type="binding site" evidence="7">
    <location>
        <position position="47"/>
    </location>
    <ligand>
        <name>a divalent metal cation</name>
        <dbReference type="ChEBI" id="CHEBI:60240"/>
    </ligand>
</feature>
<comment type="function">
    <text evidence="7">Involved in the biosynthesis of isopentenyl diphosphate (IPP) and dimethylallyl diphosphate (DMAPP), two major building blocks of isoprenoid compounds. Catalyzes the conversion of 4-diphosphocytidyl-2-C-methyl-D-erythritol 2-phosphate (CDP-ME2P) to 2-C-methyl-D-erythritol 2,4-cyclodiphosphate (ME-CPP) with a corresponding release of cytidine 5-monophosphate (CMP).</text>
</comment>
<feature type="binding site" evidence="7">
    <location>
        <begin position="61"/>
        <end position="63"/>
    </location>
    <ligand>
        <name>4-CDP-2-C-methyl-D-erythritol 2-phosphate</name>
        <dbReference type="ChEBI" id="CHEBI:57919"/>
    </ligand>
</feature>
<evidence type="ECO:0000256" key="6">
    <source>
        <dbReference type="ARBA" id="ARBA00023239"/>
    </source>
</evidence>
<feature type="binding site" evidence="7">
    <location>
        <begin position="39"/>
        <end position="40"/>
    </location>
    <ligand>
        <name>4-CDP-2-C-methyl-D-erythritol 2-phosphate</name>
        <dbReference type="ChEBI" id="CHEBI:57919"/>
    </ligand>
</feature>
<feature type="binding site" evidence="7">
    <location>
        <position position="13"/>
    </location>
    <ligand>
        <name>a divalent metal cation</name>
        <dbReference type="ChEBI" id="CHEBI:60240"/>
    </ligand>
</feature>
<evidence type="ECO:0000256" key="8">
    <source>
        <dbReference type="RuleBase" id="RU004395"/>
    </source>
</evidence>
<dbReference type="AlphaFoldDB" id="A0A7M2WW51"/>
<dbReference type="GO" id="GO:0016114">
    <property type="term" value="P:terpenoid biosynthetic process"/>
    <property type="evidence" value="ECO:0007669"/>
    <property type="project" value="InterPro"/>
</dbReference>
<evidence type="ECO:0000313" key="10">
    <source>
        <dbReference type="EMBL" id="QOV89609.1"/>
    </source>
</evidence>
<dbReference type="PANTHER" id="PTHR43181:SF1">
    <property type="entry name" value="2-C-METHYL-D-ERYTHRITOL 2,4-CYCLODIPHOSPHATE SYNTHASE, CHLOROPLASTIC"/>
    <property type="match status" value="1"/>
</dbReference>
<feature type="site" description="Transition state stabilizer" evidence="7">
    <location>
        <position position="39"/>
    </location>
</feature>
<keyword evidence="4 7" id="KW-0479">Metal-binding</keyword>
<dbReference type="UniPathway" id="UPA00056">
    <property type="reaction ID" value="UER00095"/>
</dbReference>
<evidence type="ECO:0000256" key="1">
    <source>
        <dbReference type="ARBA" id="ARBA00000200"/>
    </source>
</evidence>
<reference evidence="10 11" key="1">
    <citation type="submission" date="2020-10" db="EMBL/GenBank/DDBJ databases">
        <title>Wide distribution of Phycisphaera-like planctomycetes from WD2101 soil group in peatlands and genome analysis of the first cultivated representative.</title>
        <authorList>
            <person name="Dedysh S.N."/>
            <person name="Beletsky A.V."/>
            <person name="Ivanova A."/>
            <person name="Kulichevskaya I.S."/>
            <person name="Suzina N.E."/>
            <person name="Philippov D.A."/>
            <person name="Rakitin A.L."/>
            <person name="Mardanov A.V."/>
            <person name="Ravin N.V."/>
        </authorList>
    </citation>
    <scope>NUCLEOTIDE SEQUENCE [LARGE SCALE GENOMIC DNA]</scope>
    <source>
        <strain evidence="10 11">M1803</strain>
    </source>
</reference>
<keyword evidence="6 7" id="KW-0456">Lyase</keyword>
<dbReference type="GO" id="GO:0019288">
    <property type="term" value="P:isopentenyl diphosphate biosynthetic process, methylerythritol 4-phosphate pathway"/>
    <property type="evidence" value="ECO:0007669"/>
    <property type="project" value="UniProtKB-UniRule"/>
</dbReference>
<keyword evidence="11" id="KW-1185">Reference proteome</keyword>
<dbReference type="InterPro" id="IPR003526">
    <property type="entry name" value="MECDP_synthase"/>
</dbReference>
<protein>
    <recommendedName>
        <fullName evidence="3 7">2-C-methyl-D-erythritol 2,4-cyclodiphosphate synthase</fullName>
        <shortName evidence="7">MECDP-synthase</shortName>
        <shortName evidence="7">MECPP-synthase</shortName>
        <shortName evidence="7">MECPS</shortName>
        <ecNumber evidence="3 7">4.6.1.12</ecNumber>
    </recommendedName>
</protein>
<sequence>MSRHPPRIGHGYDLHRLQAGGRLMLAGIEVARDLSPVAHSDGDVVLHAVVDALCGALGLGDIGEHFANTDPRWKDAPSRVFVDEIWGKVTAAGYRLGNADVTILAEKPKLKAFKPAMRQALAEMLGATVEQINVKAGTNEGCDAIGRGEAIAAHAVVLLFERES</sequence>
<comment type="subunit">
    <text evidence="7">Homotrimer.</text>
</comment>
<comment type="catalytic activity">
    <reaction evidence="1 7 8">
        <text>4-CDP-2-C-methyl-D-erythritol 2-phosphate = 2-C-methyl-D-erythritol 2,4-cyclic diphosphate + CMP</text>
        <dbReference type="Rhea" id="RHEA:23864"/>
        <dbReference type="ChEBI" id="CHEBI:57919"/>
        <dbReference type="ChEBI" id="CHEBI:58483"/>
        <dbReference type="ChEBI" id="CHEBI:60377"/>
        <dbReference type="EC" id="4.6.1.12"/>
    </reaction>
</comment>
<gene>
    <name evidence="7 10" type="primary">ispF</name>
    <name evidence="10" type="ORF">IPV69_26035</name>
</gene>
<comment type="pathway">
    <text evidence="2 7">Isoprenoid biosynthesis; isopentenyl diphosphate biosynthesis via DXP pathway; isopentenyl diphosphate from 1-deoxy-D-xylulose 5-phosphate: step 4/6.</text>
</comment>
<feature type="site" description="Transition state stabilizer" evidence="7">
    <location>
        <position position="138"/>
    </location>
</feature>
<dbReference type="EMBL" id="CP063458">
    <property type="protein sequence ID" value="QOV89609.1"/>
    <property type="molecule type" value="Genomic_DNA"/>
</dbReference>
<dbReference type="InterPro" id="IPR020555">
    <property type="entry name" value="MECDP_synthase_CS"/>
</dbReference>
<dbReference type="GO" id="GO:0046872">
    <property type="term" value="F:metal ion binding"/>
    <property type="evidence" value="ECO:0007669"/>
    <property type="project" value="UniProtKB-KW"/>
</dbReference>
<dbReference type="CDD" id="cd00554">
    <property type="entry name" value="MECDP_synthase"/>
    <property type="match status" value="1"/>
</dbReference>
<feature type="binding site" evidence="7">
    <location>
        <begin position="66"/>
        <end position="70"/>
    </location>
    <ligand>
        <name>4-CDP-2-C-methyl-D-erythritol 2-phosphate</name>
        <dbReference type="ChEBI" id="CHEBI:57919"/>
    </ligand>
</feature>
<organism evidence="10 11">
    <name type="scientific">Humisphaera borealis</name>
    <dbReference type="NCBI Taxonomy" id="2807512"/>
    <lineage>
        <taxon>Bacteria</taxon>
        <taxon>Pseudomonadati</taxon>
        <taxon>Planctomycetota</taxon>
        <taxon>Phycisphaerae</taxon>
        <taxon>Tepidisphaerales</taxon>
        <taxon>Tepidisphaeraceae</taxon>
        <taxon>Humisphaera</taxon>
    </lineage>
</organism>
<evidence type="ECO:0000256" key="3">
    <source>
        <dbReference type="ARBA" id="ARBA00012579"/>
    </source>
</evidence>
<dbReference type="RefSeq" id="WP_206292658.1">
    <property type="nucleotide sequence ID" value="NZ_CP063458.1"/>
</dbReference>
<evidence type="ECO:0000256" key="4">
    <source>
        <dbReference type="ARBA" id="ARBA00022723"/>
    </source>
</evidence>